<evidence type="ECO:0000313" key="7">
    <source>
        <dbReference type="EnsemblPlants" id="TuG1812G0200002025.01.T01"/>
    </source>
</evidence>
<sequence length="550" mass="59184">MAMEMGRSWQELGVVDTIYEDDHEEEDEEEEEEEETEDCFNSPTMSSSAPTSTSCSPAAPSASSSLPPALRTAVQGWSRANGSRKPDVIVRVQEHCFHLHRDPITSESSYLKRQLSECSDIAVDLPAGLTVDAFADAVASCYGADVALSPDNLAAAWVAADWLELTAEDGLARRAEDYFFEEVATDHGRAAAVLRSCAAFLGGEAAGAGAGLLVRCLETLAASGGADGRWLEDVAALPLEEFQVVVEAMRARLAHDHDLMYTIVDHYLENHKGKLTEEEKSRLCYNVNCAKLSHHLFMHLVQNPRLPLRFVVQAMLVEQLHSHHSMLLTQHHHAAAAAAPVSAAPLPLPPGLHKRSISGPFSSAVAAATAGDAANMTLGDILQRDAVLRQSAHIRASMDATGHRIDTLERELAGLRCRLRHSEQAAAAATASAAIDRVSAKSASFRIPRSRLWNGEDLSSSTATTGRSVAKGNLSLKSRLVHGFKSLFGRRPGNGVAPPPASSDDAGTDVRVGEKGACASCPPEPEDGYDKEPCKEEWSARPHRRNLSMV</sequence>
<feature type="compositionally biased region" description="Basic and acidic residues" evidence="4">
    <location>
        <begin position="528"/>
        <end position="540"/>
    </location>
</feature>
<dbReference type="OrthoDB" id="407106at2759"/>
<evidence type="ECO:0000256" key="4">
    <source>
        <dbReference type="SAM" id="MobiDB-lite"/>
    </source>
</evidence>
<dbReference type="PANTHER" id="PTHR32370">
    <property type="entry name" value="OS12G0117600 PROTEIN"/>
    <property type="match status" value="1"/>
</dbReference>
<evidence type="ECO:0000313" key="8">
    <source>
        <dbReference type="Proteomes" id="UP000015106"/>
    </source>
</evidence>
<dbReference type="SUPFAM" id="SSF54695">
    <property type="entry name" value="POZ domain"/>
    <property type="match status" value="1"/>
</dbReference>
<dbReference type="Pfam" id="PF03000">
    <property type="entry name" value="NPH3"/>
    <property type="match status" value="1"/>
</dbReference>
<feature type="compositionally biased region" description="Acidic residues" evidence="4">
    <location>
        <begin position="18"/>
        <end position="38"/>
    </location>
</feature>
<reference evidence="7" key="2">
    <citation type="submission" date="2018-03" db="EMBL/GenBank/DDBJ databases">
        <title>The Triticum urartu genome reveals the dynamic nature of wheat genome evolution.</title>
        <authorList>
            <person name="Ling H."/>
            <person name="Ma B."/>
            <person name="Shi X."/>
            <person name="Liu H."/>
            <person name="Dong L."/>
            <person name="Sun H."/>
            <person name="Cao Y."/>
            <person name="Gao Q."/>
            <person name="Zheng S."/>
            <person name="Li Y."/>
            <person name="Yu Y."/>
            <person name="Du H."/>
            <person name="Qi M."/>
            <person name="Li Y."/>
            <person name="Yu H."/>
            <person name="Cui Y."/>
            <person name="Wang N."/>
            <person name="Chen C."/>
            <person name="Wu H."/>
            <person name="Zhao Y."/>
            <person name="Zhang J."/>
            <person name="Li Y."/>
            <person name="Zhou W."/>
            <person name="Zhang B."/>
            <person name="Hu W."/>
            <person name="Eijk M."/>
            <person name="Tang J."/>
            <person name="Witsenboer H."/>
            <person name="Zhao S."/>
            <person name="Li Z."/>
            <person name="Zhang A."/>
            <person name="Wang D."/>
            <person name="Liang C."/>
        </authorList>
    </citation>
    <scope>NUCLEOTIDE SEQUENCE [LARGE SCALE GENOMIC DNA]</scope>
    <source>
        <strain evidence="7">cv. G1812</strain>
    </source>
</reference>
<dbReference type="RefSeq" id="XP_048555682.1">
    <property type="nucleotide sequence ID" value="XM_048699725.1"/>
</dbReference>
<evidence type="ECO:0008006" key="9">
    <source>
        <dbReference type="Google" id="ProtNLM"/>
    </source>
</evidence>
<evidence type="ECO:0000259" key="5">
    <source>
        <dbReference type="PROSITE" id="PS50097"/>
    </source>
</evidence>
<dbReference type="InterPro" id="IPR027356">
    <property type="entry name" value="NPH3_dom"/>
</dbReference>
<accession>A0A8R7TF99</accession>
<comment type="similarity">
    <text evidence="3">Belongs to the NPH3 family.</text>
</comment>
<dbReference type="PROSITE" id="PS50097">
    <property type="entry name" value="BTB"/>
    <property type="match status" value="1"/>
</dbReference>
<proteinExistence type="inferred from homology"/>
<dbReference type="Gene3D" id="3.30.710.10">
    <property type="entry name" value="Potassium Channel Kv1.1, Chain A"/>
    <property type="match status" value="1"/>
</dbReference>
<keyword evidence="8" id="KW-1185">Reference proteome</keyword>
<evidence type="ECO:0000256" key="3">
    <source>
        <dbReference type="PROSITE-ProRule" id="PRU00982"/>
    </source>
</evidence>
<gene>
    <name evidence="7" type="primary">LOC125536498</name>
</gene>
<dbReference type="Proteomes" id="UP000015106">
    <property type="component" value="Chromosome 2"/>
</dbReference>
<feature type="region of interest" description="Disordered" evidence="4">
    <location>
        <begin position="1"/>
        <end position="67"/>
    </location>
</feature>
<feature type="region of interest" description="Disordered" evidence="4">
    <location>
        <begin position="489"/>
        <end position="550"/>
    </location>
</feature>
<evidence type="ECO:0000256" key="1">
    <source>
        <dbReference type="ARBA" id="ARBA00004906"/>
    </source>
</evidence>
<reference evidence="8" key="1">
    <citation type="journal article" date="2013" name="Nature">
        <title>Draft genome of the wheat A-genome progenitor Triticum urartu.</title>
        <authorList>
            <person name="Ling H.Q."/>
            <person name="Zhao S."/>
            <person name="Liu D."/>
            <person name="Wang J."/>
            <person name="Sun H."/>
            <person name="Zhang C."/>
            <person name="Fan H."/>
            <person name="Li D."/>
            <person name="Dong L."/>
            <person name="Tao Y."/>
            <person name="Gao C."/>
            <person name="Wu H."/>
            <person name="Li Y."/>
            <person name="Cui Y."/>
            <person name="Guo X."/>
            <person name="Zheng S."/>
            <person name="Wang B."/>
            <person name="Yu K."/>
            <person name="Liang Q."/>
            <person name="Yang W."/>
            <person name="Lou X."/>
            <person name="Chen J."/>
            <person name="Feng M."/>
            <person name="Jian J."/>
            <person name="Zhang X."/>
            <person name="Luo G."/>
            <person name="Jiang Y."/>
            <person name="Liu J."/>
            <person name="Wang Z."/>
            <person name="Sha Y."/>
            <person name="Zhang B."/>
            <person name="Wu H."/>
            <person name="Tang D."/>
            <person name="Shen Q."/>
            <person name="Xue P."/>
            <person name="Zou S."/>
            <person name="Wang X."/>
            <person name="Liu X."/>
            <person name="Wang F."/>
            <person name="Yang Y."/>
            <person name="An X."/>
            <person name="Dong Z."/>
            <person name="Zhang K."/>
            <person name="Zhang X."/>
            <person name="Luo M.C."/>
            <person name="Dvorak J."/>
            <person name="Tong Y."/>
            <person name="Wang J."/>
            <person name="Yang H."/>
            <person name="Li Z."/>
            <person name="Wang D."/>
            <person name="Zhang A."/>
            <person name="Wang J."/>
        </authorList>
    </citation>
    <scope>NUCLEOTIDE SEQUENCE</scope>
    <source>
        <strain evidence="8">cv. G1812</strain>
    </source>
</reference>
<dbReference type="InterPro" id="IPR000210">
    <property type="entry name" value="BTB/POZ_dom"/>
</dbReference>
<reference evidence="7" key="3">
    <citation type="submission" date="2022-06" db="UniProtKB">
        <authorList>
            <consortium name="EnsemblPlants"/>
        </authorList>
    </citation>
    <scope>IDENTIFICATION</scope>
</reference>
<dbReference type="KEGG" id="tua:125536498"/>
<organism evidence="7 8">
    <name type="scientific">Triticum urartu</name>
    <name type="common">Red wild einkorn</name>
    <name type="synonym">Crithodium urartu</name>
    <dbReference type="NCBI Taxonomy" id="4572"/>
    <lineage>
        <taxon>Eukaryota</taxon>
        <taxon>Viridiplantae</taxon>
        <taxon>Streptophyta</taxon>
        <taxon>Embryophyta</taxon>
        <taxon>Tracheophyta</taxon>
        <taxon>Spermatophyta</taxon>
        <taxon>Magnoliopsida</taxon>
        <taxon>Liliopsida</taxon>
        <taxon>Poales</taxon>
        <taxon>Poaceae</taxon>
        <taxon>BOP clade</taxon>
        <taxon>Pooideae</taxon>
        <taxon>Triticodae</taxon>
        <taxon>Triticeae</taxon>
        <taxon>Triticinae</taxon>
        <taxon>Triticum</taxon>
    </lineage>
</organism>
<keyword evidence="2" id="KW-0833">Ubl conjugation pathway</keyword>
<feature type="domain" description="BTB" evidence="5">
    <location>
        <begin position="86"/>
        <end position="150"/>
    </location>
</feature>
<dbReference type="InterPro" id="IPR011333">
    <property type="entry name" value="SKP1/BTB/POZ_sf"/>
</dbReference>
<name>A0A8R7TF99_TRIUA</name>
<dbReference type="Gramene" id="TuG1812G0200002025.01.T01">
    <property type="protein sequence ID" value="TuG1812G0200002025.01.T01"/>
    <property type="gene ID" value="TuG1812G0200002025.01"/>
</dbReference>
<comment type="pathway">
    <text evidence="1">Protein modification; protein ubiquitination.</text>
</comment>
<dbReference type="GeneID" id="125536498"/>
<dbReference type="PROSITE" id="PS51649">
    <property type="entry name" value="NPH3"/>
    <property type="match status" value="1"/>
</dbReference>
<dbReference type="AlphaFoldDB" id="A0A8R7TF99"/>
<evidence type="ECO:0000256" key="2">
    <source>
        <dbReference type="ARBA" id="ARBA00022786"/>
    </source>
</evidence>
<evidence type="ECO:0000259" key="6">
    <source>
        <dbReference type="PROSITE" id="PS51649"/>
    </source>
</evidence>
<feature type="compositionally biased region" description="Low complexity" evidence="4">
    <location>
        <begin position="42"/>
        <end position="67"/>
    </location>
</feature>
<dbReference type="EnsemblPlants" id="TuG1812G0200002025.01.T01">
    <property type="protein sequence ID" value="TuG1812G0200002025.01.T01"/>
    <property type="gene ID" value="TuG1812G0200002025.01"/>
</dbReference>
<feature type="domain" description="NPH3" evidence="6">
    <location>
        <begin position="237"/>
        <end position="321"/>
    </location>
</feature>
<dbReference type="InterPro" id="IPR043454">
    <property type="entry name" value="NPH3/RPT2-like"/>
</dbReference>
<feature type="compositionally biased region" description="Basic residues" evidence="4">
    <location>
        <begin position="541"/>
        <end position="550"/>
    </location>
</feature>
<protein>
    <recommendedName>
        <fullName evidence="9">NPH3 domain-containing protein</fullName>
    </recommendedName>
</protein>